<dbReference type="Proteomes" id="UP000593564">
    <property type="component" value="Unassembled WGS sequence"/>
</dbReference>
<reference evidence="3" key="1">
    <citation type="journal article" date="2020" name="Nat. Commun.">
        <title>Genome assembly of wild tea tree DASZ reveals pedigree and selection history of tea varieties.</title>
        <authorList>
            <person name="Zhang W."/>
            <person name="Zhang Y."/>
            <person name="Qiu H."/>
            <person name="Guo Y."/>
            <person name="Wan H."/>
            <person name="Zhang X."/>
            <person name="Scossa F."/>
            <person name="Alseekh S."/>
            <person name="Zhang Q."/>
            <person name="Wang P."/>
            <person name="Xu L."/>
            <person name="Schmidt M.H."/>
            <person name="Jia X."/>
            <person name="Li D."/>
            <person name="Zhu A."/>
            <person name="Guo F."/>
            <person name="Chen W."/>
            <person name="Ni D."/>
            <person name="Usadel B."/>
            <person name="Fernie A.R."/>
            <person name="Wen W."/>
        </authorList>
    </citation>
    <scope>NUCLEOTIDE SEQUENCE [LARGE SCALE GENOMIC DNA]</scope>
    <source>
        <strain evidence="3">cv. G240</strain>
    </source>
</reference>
<sequence length="201" mass="22339">MGNLGNPDPVPKATCPSSPELSRLGSLGTIGEGKRLGKRATMRKLPLFSFLSSSGGCQSLRTGPLDREDHHRLIEIATGSMRKLCRSAHYTAGRQNIPAEPATHSNRGQNKAWQHNSRHCRPANYIAGGSKHQPVASSHCRWWVGMVYKPHPASQRQNTSVWCQTKHKTVEFGDPEAGRASQDLREPQTNTNMDNHRVFKR</sequence>
<accession>A0A7J7FYX2</accession>
<dbReference type="EMBL" id="JACBKZ010000014">
    <property type="protein sequence ID" value="KAF5932176.1"/>
    <property type="molecule type" value="Genomic_DNA"/>
</dbReference>
<evidence type="ECO:0000313" key="3">
    <source>
        <dbReference type="Proteomes" id="UP000593564"/>
    </source>
</evidence>
<evidence type="ECO:0000256" key="1">
    <source>
        <dbReference type="SAM" id="MobiDB-lite"/>
    </source>
</evidence>
<feature type="region of interest" description="Disordered" evidence="1">
    <location>
        <begin position="1"/>
        <end position="32"/>
    </location>
</feature>
<comment type="caution">
    <text evidence="2">The sequence shown here is derived from an EMBL/GenBank/DDBJ whole genome shotgun (WGS) entry which is preliminary data.</text>
</comment>
<evidence type="ECO:0000313" key="2">
    <source>
        <dbReference type="EMBL" id="KAF5932176.1"/>
    </source>
</evidence>
<organism evidence="2 3">
    <name type="scientific">Camellia sinensis</name>
    <name type="common">Tea plant</name>
    <name type="synonym">Thea sinensis</name>
    <dbReference type="NCBI Taxonomy" id="4442"/>
    <lineage>
        <taxon>Eukaryota</taxon>
        <taxon>Viridiplantae</taxon>
        <taxon>Streptophyta</taxon>
        <taxon>Embryophyta</taxon>
        <taxon>Tracheophyta</taxon>
        <taxon>Spermatophyta</taxon>
        <taxon>Magnoliopsida</taxon>
        <taxon>eudicotyledons</taxon>
        <taxon>Gunneridae</taxon>
        <taxon>Pentapetalae</taxon>
        <taxon>asterids</taxon>
        <taxon>Ericales</taxon>
        <taxon>Theaceae</taxon>
        <taxon>Camellia</taxon>
    </lineage>
</organism>
<feature type="region of interest" description="Disordered" evidence="1">
    <location>
        <begin position="173"/>
        <end position="201"/>
    </location>
</feature>
<proteinExistence type="predicted"/>
<reference evidence="2 3" key="2">
    <citation type="submission" date="2020-07" db="EMBL/GenBank/DDBJ databases">
        <title>Genome assembly of wild tea tree DASZ reveals pedigree and selection history of tea varieties.</title>
        <authorList>
            <person name="Zhang W."/>
        </authorList>
    </citation>
    <scope>NUCLEOTIDE SEQUENCE [LARGE SCALE GENOMIC DNA]</scope>
    <source>
        <strain evidence="3">cv. G240</strain>
        <tissue evidence="2">Leaf</tissue>
    </source>
</reference>
<protein>
    <submittedName>
        <fullName evidence="2">Uncharacterized protein</fullName>
    </submittedName>
</protein>
<dbReference type="AlphaFoldDB" id="A0A7J7FYX2"/>
<name>A0A7J7FYX2_CAMSI</name>
<keyword evidence="3" id="KW-1185">Reference proteome</keyword>
<gene>
    <name evidence="2" type="ORF">HYC85_028347</name>
</gene>